<evidence type="ECO:0000313" key="2">
    <source>
        <dbReference type="EMBL" id="KAJ0964532.1"/>
    </source>
</evidence>
<reference evidence="2" key="2">
    <citation type="journal article" date="2022" name="Hortic Res">
        <title>The genome of Dioscorea zingiberensis sheds light on the biosynthesis, origin and evolution of the medicinally important diosgenin saponins.</title>
        <authorList>
            <person name="Li Y."/>
            <person name="Tan C."/>
            <person name="Li Z."/>
            <person name="Guo J."/>
            <person name="Li S."/>
            <person name="Chen X."/>
            <person name="Wang C."/>
            <person name="Dai X."/>
            <person name="Yang H."/>
            <person name="Song W."/>
            <person name="Hou L."/>
            <person name="Xu J."/>
            <person name="Tong Z."/>
            <person name="Xu A."/>
            <person name="Yuan X."/>
            <person name="Wang W."/>
            <person name="Yang Q."/>
            <person name="Chen L."/>
            <person name="Sun Z."/>
            <person name="Wang K."/>
            <person name="Pan B."/>
            <person name="Chen J."/>
            <person name="Bao Y."/>
            <person name="Liu F."/>
            <person name="Qi X."/>
            <person name="Gang D.R."/>
            <person name="Wen J."/>
            <person name="Li J."/>
        </authorList>
    </citation>
    <scope>NUCLEOTIDE SEQUENCE</scope>
    <source>
        <strain evidence="2">Dzin_1.0</strain>
    </source>
</reference>
<name>A0A9D5H675_9LILI</name>
<evidence type="ECO:0000313" key="3">
    <source>
        <dbReference type="Proteomes" id="UP001085076"/>
    </source>
</evidence>
<dbReference type="SUPFAM" id="SSF56399">
    <property type="entry name" value="ADP-ribosylation"/>
    <property type="match status" value="1"/>
</dbReference>
<dbReference type="PANTHER" id="PTHR31681">
    <property type="entry name" value="C2H2-LIKE ZINC FINGER PROTEIN"/>
    <property type="match status" value="1"/>
</dbReference>
<gene>
    <name evidence="2" type="ORF">J5N97_025670</name>
</gene>
<dbReference type="Proteomes" id="UP001085076">
    <property type="component" value="Miscellaneous, Linkage group lg08"/>
</dbReference>
<evidence type="ECO:0000256" key="1">
    <source>
        <dbReference type="SAM" id="MobiDB-lite"/>
    </source>
</evidence>
<dbReference type="PANTHER" id="PTHR31681:SF47">
    <property type="entry name" value="SULFATED SURFACE-LIKE GLYCOPROTEIN"/>
    <property type="match status" value="1"/>
</dbReference>
<sequence length="284" mass="30499">MVTGWCIPNALHDVCGPSPPKKKSLLLRINCGNLSHTLKDVLLPINCGNPSNTLRDVLLPFPKQTPPFKKPSSRNAHRPKPNPNPHLNSASPGGPTPPPKSLPTLTDLPAGHYSRRIVEIIFDSSWSSRGAPFPGEIEMLFRVDNPQRTVTLFEEYRTAVRAAAEGASNARCAADGNEMMRFQCPPSSSSVSSATVHDAIYAARVVACAGGRIRTFARSGDAHHSVGGGGGRRSMLVCRVIAGRIRSGPCEPSGRCESVSTGRGELLVFDPCAVLPCFLIIYRL</sequence>
<accession>A0A9D5H675</accession>
<reference evidence="2" key="1">
    <citation type="submission" date="2021-03" db="EMBL/GenBank/DDBJ databases">
        <authorList>
            <person name="Li Z."/>
            <person name="Yang C."/>
        </authorList>
    </citation>
    <scope>NUCLEOTIDE SEQUENCE</scope>
    <source>
        <strain evidence="2">Dzin_1.0</strain>
        <tissue evidence="2">Leaf</tissue>
    </source>
</reference>
<dbReference type="AlphaFoldDB" id="A0A9D5H675"/>
<dbReference type="OrthoDB" id="9514740at2759"/>
<comment type="caution">
    <text evidence="2">The sequence shown here is derived from an EMBL/GenBank/DDBJ whole genome shotgun (WGS) entry which is preliminary data.</text>
</comment>
<dbReference type="EMBL" id="JAGGNH010000008">
    <property type="protein sequence ID" value="KAJ0964532.1"/>
    <property type="molecule type" value="Genomic_DNA"/>
</dbReference>
<organism evidence="2 3">
    <name type="scientific">Dioscorea zingiberensis</name>
    <dbReference type="NCBI Taxonomy" id="325984"/>
    <lineage>
        <taxon>Eukaryota</taxon>
        <taxon>Viridiplantae</taxon>
        <taxon>Streptophyta</taxon>
        <taxon>Embryophyta</taxon>
        <taxon>Tracheophyta</taxon>
        <taxon>Spermatophyta</taxon>
        <taxon>Magnoliopsida</taxon>
        <taxon>Liliopsida</taxon>
        <taxon>Dioscoreales</taxon>
        <taxon>Dioscoreaceae</taxon>
        <taxon>Dioscorea</taxon>
    </lineage>
</organism>
<dbReference type="Gene3D" id="3.90.228.10">
    <property type="match status" value="1"/>
</dbReference>
<protein>
    <submittedName>
        <fullName evidence="2">Uncharacterized protein</fullName>
    </submittedName>
</protein>
<feature type="region of interest" description="Disordered" evidence="1">
    <location>
        <begin position="59"/>
        <end position="108"/>
    </location>
</feature>
<feature type="compositionally biased region" description="Basic residues" evidence="1">
    <location>
        <begin position="71"/>
        <end position="80"/>
    </location>
</feature>
<keyword evidence="3" id="KW-1185">Reference proteome</keyword>
<proteinExistence type="predicted"/>